<gene>
    <name evidence="7" type="ORF">SAMN04489858_11938</name>
</gene>
<dbReference type="PANTHER" id="PTHR34218">
    <property type="entry name" value="PEPTIDASE S45 PENICILLIN AMIDASE"/>
    <property type="match status" value="1"/>
</dbReference>
<keyword evidence="3" id="KW-0865">Zymogen</keyword>
<comment type="cofactor">
    <cofactor evidence="4">
        <name>Ca(2+)</name>
        <dbReference type="ChEBI" id="CHEBI:29108"/>
    </cofactor>
    <text evidence="4">Binds 1 Ca(2+) ion per dimer.</text>
</comment>
<keyword evidence="2" id="KW-0378">Hydrolase</keyword>
<dbReference type="Gene3D" id="1.10.1400.10">
    <property type="match status" value="1"/>
</dbReference>
<dbReference type="InterPro" id="IPR002692">
    <property type="entry name" value="S45"/>
</dbReference>
<dbReference type="InterPro" id="IPR043146">
    <property type="entry name" value="Penicillin_amidase_N_B-knob"/>
</dbReference>
<dbReference type="PIRSF" id="PIRSF001227">
    <property type="entry name" value="Pen_acylase"/>
    <property type="match status" value="1"/>
</dbReference>
<dbReference type="Gene3D" id="1.10.439.10">
    <property type="entry name" value="Penicillin Amidohydrolase, domain 1"/>
    <property type="match status" value="1"/>
</dbReference>
<reference evidence="7 8" key="1">
    <citation type="submission" date="2016-10" db="EMBL/GenBank/DDBJ databases">
        <authorList>
            <person name="de Groot N.N."/>
        </authorList>
    </citation>
    <scope>NUCLEOTIDE SEQUENCE [LARGE SCALE GENOMIC DNA]</scope>
    <source>
        <strain evidence="7 8">DSM 17862</strain>
    </source>
</reference>
<dbReference type="GO" id="GO:0017000">
    <property type="term" value="P:antibiotic biosynthetic process"/>
    <property type="evidence" value="ECO:0007669"/>
    <property type="project" value="InterPro"/>
</dbReference>
<evidence type="ECO:0000256" key="1">
    <source>
        <dbReference type="ARBA" id="ARBA00006586"/>
    </source>
</evidence>
<dbReference type="OrthoDB" id="9760084at2"/>
<dbReference type="Proteomes" id="UP000199180">
    <property type="component" value="Unassembled WGS sequence"/>
</dbReference>
<keyword evidence="8" id="KW-1185">Reference proteome</keyword>
<keyword evidence="6" id="KW-0472">Membrane</keyword>
<dbReference type="PANTHER" id="PTHR34218:SF4">
    <property type="entry name" value="ACYL-HOMOSERINE LACTONE ACYLASE QUIP"/>
    <property type="match status" value="1"/>
</dbReference>
<dbReference type="SUPFAM" id="SSF56235">
    <property type="entry name" value="N-terminal nucleophile aminohydrolases (Ntn hydrolases)"/>
    <property type="match status" value="1"/>
</dbReference>
<evidence type="ECO:0000256" key="4">
    <source>
        <dbReference type="PIRSR" id="PIRSR001227-2"/>
    </source>
</evidence>
<proteinExistence type="inferred from homology"/>
<evidence type="ECO:0000313" key="7">
    <source>
        <dbReference type="EMBL" id="SEU01263.1"/>
    </source>
</evidence>
<accession>A0A1I0IVC0</accession>
<organism evidence="7 8">
    <name type="scientific">Paracoccus homiensis</name>
    <dbReference type="NCBI Taxonomy" id="364199"/>
    <lineage>
        <taxon>Bacteria</taxon>
        <taxon>Pseudomonadati</taxon>
        <taxon>Pseudomonadota</taxon>
        <taxon>Alphaproteobacteria</taxon>
        <taxon>Rhodobacterales</taxon>
        <taxon>Paracoccaceae</taxon>
        <taxon>Paracoccus</taxon>
    </lineage>
</organism>
<dbReference type="Gene3D" id="2.30.120.10">
    <property type="match status" value="1"/>
</dbReference>
<feature type="binding site" evidence="4">
    <location>
        <position position="337"/>
    </location>
    <ligand>
        <name>Ca(2+)</name>
        <dbReference type="ChEBI" id="CHEBI:29108"/>
    </ligand>
</feature>
<keyword evidence="6" id="KW-0812">Transmembrane</keyword>
<protein>
    <submittedName>
        <fullName evidence="7">Penicillin amidase</fullName>
    </submittedName>
</protein>
<dbReference type="InterPro" id="IPR023343">
    <property type="entry name" value="Penicillin_amidase_dom1"/>
</dbReference>
<evidence type="ECO:0000256" key="5">
    <source>
        <dbReference type="SAM" id="MobiDB-lite"/>
    </source>
</evidence>
<sequence length="805" mass="86858">MLILFRWLLRLTVALIALSVIAGILAWYFAVRSLPDYNADYPMRGLTAPVEIVRSTENVPHIFGATDHDVFFALGVAHAQDRLFQMTMLRRAAQGRLAEVYGAAALPADDLARRLGLFRHGAQSLEAQDPETQEALRAYSAGVNEWIAQVNEGAMGRGAPEFFLFPQQIAYWQPADSLAILKLLAASTTNAAAAEVFRARLSLAWPEHGPEILGPAIPGSGDQPRYADQFPGLRLPVPEARRDPEGPLPLTAFLRPGAGMGANSFAAGADRTAAHGSLLANDPHTTLTVPSLYYLARLQLQSGGAIGATIPGMPVVFSGRTPQLAWGVTPARIDDSDLYIEEVQPGNADRYRGLRGWTQFDTRTEVIRVLDAPDQTIVLRETENGPIVSNLVPGLPDVVPLGHVAALRWTGLSGQDQTMSGLMGLMRAASRDDAARAATRIMAPALQVTLADTDGVQALTVGALPQRTDDSPTKGSMPTPGWLPEGRWTGIATAAATQDISADTMIIATDEDGAMPRRGRLDRLLDGREVHSRDSFISVQLDVVSPAARALLPVVGANLWFTGEPAAKGTPERQRQDALGLLAEWDGDMSEHLPEPLIYAAWMRALQDRLIRDELGPLADDISRLYPGFIEAVFRNRNGAGRWCDIVQSAPTEDCDTIARQSLDRALLELGDRFGPDVTSWRWGDMHQAQQDHPALGQVAGLGWIMNLTQPVSGGSFTVAESGLLGCGADPYEAVTGAGYRGVYDLADPDNSVFVIATGQSGHPFSRHYDDLAGLWRRGEYVRMSLDPDLARAAAVGITRLTPAP</sequence>
<feature type="binding site" evidence="4">
    <location>
        <position position="334"/>
    </location>
    <ligand>
        <name>Ca(2+)</name>
        <dbReference type="ChEBI" id="CHEBI:29108"/>
    </ligand>
</feature>
<keyword evidence="4" id="KW-0479">Metal-binding</keyword>
<dbReference type="InterPro" id="IPR014395">
    <property type="entry name" value="Pen/GL7ACA/AHL_acylase"/>
</dbReference>
<feature type="binding site" evidence="4">
    <location>
        <position position="195"/>
    </location>
    <ligand>
        <name>Ca(2+)</name>
        <dbReference type="ChEBI" id="CHEBI:29108"/>
    </ligand>
</feature>
<evidence type="ECO:0000256" key="2">
    <source>
        <dbReference type="ARBA" id="ARBA00022801"/>
    </source>
</evidence>
<evidence type="ECO:0000313" key="8">
    <source>
        <dbReference type="Proteomes" id="UP000199180"/>
    </source>
</evidence>
<name>A0A1I0IVC0_9RHOB</name>
<dbReference type="InterPro" id="IPR029055">
    <property type="entry name" value="Ntn_hydrolases_N"/>
</dbReference>
<dbReference type="STRING" id="364199.SAMN04489858_11938"/>
<dbReference type="AlphaFoldDB" id="A0A1I0IVC0"/>
<keyword evidence="6" id="KW-1133">Transmembrane helix</keyword>
<dbReference type="RefSeq" id="WP_090737572.1">
    <property type="nucleotide sequence ID" value="NZ_FOHO01000019.1"/>
</dbReference>
<dbReference type="EMBL" id="FOHO01000019">
    <property type="protein sequence ID" value="SEU01263.1"/>
    <property type="molecule type" value="Genomic_DNA"/>
</dbReference>
<feature type="transmembrane region" description="Helical" evidence="6">
    <location>
        <begin position="7"/>
        <end position="30"/>
    </location>
</feature>
<dbReference type="GO" id="GO:0046872">
    <property type="term" value="F:metal ion binding"/>
    <property type="evidence" value="ECO:0007669"/>
    <property type="project" value="UniProtKB-KW"/>
</dbReference>
<dbReference type="Gene3D" id="3.60.20.10">
    <property type="entry name" value="Glutamine Phosphoribosylpyrophosphate, subunit 1, domain 1"/>
    <property type="match status" value="1"/>
</dbReference>
<evidence type="ECO:0000256" key="3">
    <source>
        <dbReference type="ARBA" id="ARBA00023145"/>
    </source>
</evidence>
<feature type="region of interest" description="Disordered" evidence="5">
    <location>
        <begin position="465"/>
        <end position="486"/>
    </location>
</feature>
<keyword evidence="4" id="KW-0106">Calcium</keyword>
<comment type="similarity">
    <text evidence="1">Belongs to the peptidase S45 family.</text>
</comment>
<dbReference type="GO" id="GO:0016811">
    <property type="term" value="F:hydrolase activity, acting on carbon-nitrogen (but not peptide) bonds, in linear amides"/>
    <property type="evidence" value="ECO:0007669"/>
    <property type="project" value="InterPro"/>
</dbReference>
<dbReference type="InterPro" id="IPR043147">
    <property type="entry name" value="Penicillin_amidase_A-knob"/>
</dbReference>
<dbReference type="Pfam" id="PF01804">
    <property type="entry name" value="Penicil_amidase"/>
    <property type="match status" value="1"/>
</dbReference>
<evidence type="ECO:0000256" key="6">
    <source>
        <dbReference type="SAM" id="Phobius"/>
    </source>
</evidence>